<dbReference type="SUPFAM" id="SSF52218">
    <property type="entry name" value="Flavoproteins"/>
    <property type="match status" value="1"/>
</dbReference>
<sequence>MGKKIIALLGSPVRNGNTAYLFEQAVAGAEEGGCEVERVMVPFLNFSPCMEILHCMEHEDCRMQDDVTPFYRRFREMDGLIIATPIMTMGIPGKLKSFMDRFQVYYMAKYMRKNSFISPDRRKQRKTLFICISGTNYDDVFDGALQTTRTFCEIIDCPYWDGVFQRDMDHVRDIRTRPEIVEACREKGRELCSIVGPSD</sequence>
<dbReference type="AlphaFoldDB" id="A0A483CSL4"/>
<comment type="cofactor">
    <cofactor evidence="1">
        <name>FMN</name>
        <dbReference type="ChEBI" id="CHEBI:58210"/>
    </cofactor>
</comment>
<protein>
    <submittedName>
        <fullName evidence="7">NADPH-dependent FMN reductase</fullName>
    </submittedName>
</protein>
<keyword evidence="4" id="KW-0288">FMN</keyword>
<evidence type="ECO:0000256" key="2">
    <source>
        <dbReference type="ARBA" id="ARBA00001966"/>
    </source>
</evidence>
<comment type="similarity">
    <text evidence="5">Belongs to the SsuE family. Isf subfamily.</text>
</comment>
<dbReference type="PANTHER" id="PTHR43278">
    <property type="entry name" value="NAD(P)H-DEPENDENT FMN-CONTAINING OXIDOREDUCTASE YWQN-RELATED"/>
    <property type="match status" value="1"/>
</dbReference>
<dbReference type="Pfam" id="PF03358">
    <property type="entry name" value="FMN_red"/>
    <property type="match status" value="1"/>
</dbReference>
<name>A0A483CSL4_9EURY</name>
<comment type="cofactor">
    <cofactor evidence="2">
        <name>[4Fe-4S] cluster</name>
        <dbReference type="ChEBI" id="CHEBI:49883"/>
    </cofactor>
</comment>
<evidence type="ECO:0000256" key="5">
    <source>
        <dbReference type="ARBA" id="ARBA00038292"/>
    </source>
</evidence>
<evidence type="ECO:0000256" key="3">
    <source>
        <dbReference type="ARBA" id="ARBA00022630"/>
    </source>
</evidence>
<proteinExistence type="inferred from homology"/>
<dbReference type="OrthoDB" id="9059at2157"/>
<gene>
    <name evidence="7" type="ORF">CUJ86_00890</name>
</gene>
<feature type="domain" description="NADPH-dependent FMN reductase-like" evidence="6">
    <location>
        <begin position="4"/>
        <end position="106"/>
    </location>
</feature>
<organism evidence="7 8">
    <name type="scientific">Methanofollis fontis</name>
    <dbReference type="NCBI Taxonomy" id="2052832"/>
    <lineage>
        <taxon>Archaea</taxon>
        <taxon>Methanobacteriati</taxon>
        <taxon>Methanobacteriota</taxon>
        <taxon>Stenosarchaea group</taxon>
        <taxon>Methanomicrobia</taxon>
        <taxon>Methanomicrobiales</taxon>
        <taxon>Methanomicrobiaceae</taxon>
        <taxon>Methanofollis</taxon>
    </lineage>
</organism>
<comment type="caution">
    <text evidence="7">The sequence shown here is derived from an EMBL/GenBank/DDBJ whole genome shotgun (WGS) entry which is preliminary data.</text>
</comment>
<keyword evidence="8" id="KW-1185">Reference proteome</keyword>
<reference evidence="7 8" key="1">
    <citation type="submission" date="2017-11" db="EMBL/GenBank/DDBJ databases">
        <title>Isolation and Characterization of Methanofollis Species from Methane Seep Offshore SW Taiwan.</title>
        <authorList>
            <person name="Teng N.-H."/>
            <person name="Lai M.-C."/>
            <person name="Chen S.-C."/>
        </authorList>
    </citation>
    <scope>NUCLEOTIDE SEQUENCE [LARGE SCALE GENOMIC DNA]</scope>
    <source>
        <strain evidence="7 8">FWC-SCC2</strain>
    </source>
</reference>
<evidence type="ECO:0000313" key="8">
    <source>
        <dbReference type="Proteomes" id="UP000292580"/>
    </source>
</evidence>
<dbReference type="InterPro" id="IPR029039">
    <property type="entry name" value="Flavoprotein-like_sf"/>
</dbReference>
<dbReference type="GO" id="GO:0016491">
    <property type="term" value="F:oxidoreductase activity"/>
    <property type="evidence" value="ECO:0007669"/>
    <property type="project" value="InterPro"/>
</dbReference>
<dbReference type="EMBL" id="PGCL01000001">
    <property type="protein sequence ID" value="TAJ45334.1"/>
    <property type="molecule type" value="Genomic_DNA"/>
</dbReference>
<dbReference type="InterPro" id="IPR051796">
    <property type="entry name" value="ISF_SsuE-like"/>
</dbReference>
<dbReference type="Proteomes" id="UP000292580">
    <property type="component" value="Unassembled WGS sequence"/>
</dbReference>
<evidence type="ECO:0000256" key="4">
    <source>
        <dbReference type="ARBA" id="ARBA00022643"/>
    </source>
</evidence>
<dbReference type="InterPro" id="IPR005025">
    <property type="entry name" value="FMN_Rdtase-like_dom"/>
</dbReference>
<dbReference type="PANTHER" id="PTHR43278:SF2">
    <property type="entry name" value="IRON-SULFUR FLAVOPROTEIN"/>
    <property type="match status" value="1"/>
</dbReference>
<evidence type="ECO:0000256" key="1">
    <source>
        <dbReference type="ARBA" id="ARBA00001917"/>
    </source>
</evidence>
<keyword evidence="3" id="KW-0285">Flavoprotein</keyword>
<dbReference type="Gene3D" id="3.40.50.360">
    <property type="match status" value="1"/>
</dbReference>
<dbReference type="RefSeq" id="WP_130645681.1">
    <property type="nucleotide sequence ID" value="NZ_PGCL01000001.1"/>
</dbReference>
<evidence type="ECO:0000259" key="6">
    <source>
        <dbReference type="Pfam" id="PF03358"/>
    </source>
</evidence>
<accession>A0A483CSL4</accession>
<evidence type="ECO:0000313" key="7">
    <source>
        <dbReference type="EMBL" id="TAJ45334.1"/>
    </source>
</evidence>